<keyword evidence="6" id="KW-0442">Lipid degradation</keyword>
<evidence type="ECO:0000256" key="7">
    <source>
        <dbReference type="ARBA" id="ARBA00023098"/>
    </source>
</evidence>
<evidence type="ECO:0000256" key="4">
    <source>
        <dbReference type="ARBA" id="ARBA00022729"/>
    </source>
</evidence>
<keyword evidence="3" id="KW-0964">Secreted</keyword>
<protein>
    <submittedName>
        <fullName evidence="8">Uncharacterized protein</fullName>
    </submittedName>
</protein>
<sequence>MVVIRLYNNNARKVVLAGIGQIGISPAIIDLYGKKTGVDKVNNLIQIFNKKLKSLVYKLNTKFSDAKFIFVNTFQMHSGDDLSSVDNYPIDIKQLAQLRL</sequence>
<evidence type="ECO:0000256" key="2">
    <source>
        <dbReference type="ARBA" id="ARBA00008668"/>
    </source>
</evidence>
<evidence type="ECO:0000256" key="5">
    <source>
        <dbReference type="ARBA" id="ARBA00022801"/>
    </source>
</evidence>
<comment type="subcellular location">
    <subcellularLocation>
        <location evidence="1">Secreted</location>
    </subcellularLocation>
</comment>
<dbReference type="Proteomes" id="UP000583929">
    <property type="component" value="Unassembled WGS sequence"/>
</dbReference>
<comment type="similarity">
    <text evidence="2">Belongs to the 'GDSL' lipolytic enzyme family.</text>
</comment>
<dbReference type="GO" id="GO:0016042">
    <property type="term" value="P:lipid catabolic process"/>
    <property type="evidence" value="ECO:0007669"/>
    <property type="project" value="UniProtKB-KW"/>
</dbReference>
<evidence type="ECO:0000256" key="3">
    <source>
        <dbReference type="ARBA" id="ARBA00022525"/>
    </source>
</evidence>
<keyword evidence="4" id="KW-0732">Signal</keyword>
<dbReference type="InterPro" id="IPR051238">
    <property type="entry name" value="GDSL_esterase/lipase"/>
</dbReference>
<accession>A0A7J6EQL5</accession>
<reference evidence="8 9" key="1">
    <citation type="journal article" date="2020" name="bioRxiv">
        <title>Sequence and annotation of 42 cannabis genomes reveals extensive copy number variation in cannabinoid synthesis and pathogen resistance genes.</title>
        <authorList>
            <person name="Mckernan K.J."/>
            <person name="Helbert Y."/>
            <person name="Kane L.T."/>
            <person name="Ebling H."/>
            <person name="Zhang L."/>
            <person name="Liu B."/>
            <person name="Eaton Z."/>
            <person name="Mclaughlin S."/>
            <person name="Kingan S."/>
            <person name="Baybayan P."/>
            <person name="Concepcion G."/>
            <person name="Jordan M."/>
            <person name="Riva A."/>
            <person name="Barbazuk W."/>
            <person name="Harkins T."/>
        </authorList>
    </citation>
    <scope>NUCLEOTIDE SEQUENCE [LARGE SCALE GENOMIC DNA]</scope>
    <source>
        <strain evidence="9">cv. Jamaican Lion 4</strain>
        <tissue evidence="8">Leaf</tissue>
    </source>
</reference>
<evidence type="ECO:0000256" key="1">
    <source>
        <dbReference type="ARBA" id="ARBA00004613"/>
    </source>
</evidence>
<dbReference type="EMBL" id="JAATIQ010000343">
    <property type="protein sequence ID" value="KAF4360681.1"/>
    <property type="molecule type" value="Genomic_DNA"/>
</dbReference>
<keyword evidence="5" id="KW-0378">Hydrolase</keyword>
<dbReference type="AlphaFoldDB" id="A0A7J6EQL5"/>
<name>A0A7J6EQL5_CANSA</name>
<dbReference type="Gene3D" id="3.40.50.1110">
    <property type="entry name" value="SGNH hydrolase"/>
    <property type="match status" value="1"/>
</dbReference>
<evidence type="ECO:0000313" key="9">
    <source>
        <dbReference type="Proteomes" id="UP000583929"/>
    </source>
</evidence>
<dbReference type="GO" id="GO:0016787">
    <property type="term" value="F:hydrolase activity"/>
    <property type="evidence" value="ECO:0007669"/>
    <property type="project" value="UniProtKB-KW"/>
</dbReference>
<keyword evidence="9" id="KW-1185">Reference proteome</keyword>
<comment type="caution">
    <text evidence="8">The sequence shown here is derived from an EMBL/GenBank/DDBJ whole genome shotgun (WGS) entry which is preliminary data.</text>
</comment>
<dbReference type="PANTHER" id="PTHR45650">
    <property type="entry name" value="GDSL-LIKE LIPASE/ACYLHYDROLASE-RELATED"/>
    <property type="match status" value="1"/>
</dbReference>
<evidence type="ECO:0000256" key="6">
    <source>
        <dbReference type="ARBA" id="ARBA00022963"/>
    </source>
</evidence>
<keyword evidence="7" id="KW-0443">Lipid metabolism</keyword>
<dbReference type="InterPro" id="IPR036514">
    <property type="entry name" value="SGNH_hydro_sf"/>
</dbReference>
<organism evidence="8 9">
    <name type="scientific">Cannabis sativa</name>
    <name type="common">Hemp</name>
    <name type="synonym">Marijuana</name>
    <dbReference type="NCBI Taxonomy" id="3483"/>
    <lineage>
        <taxon>Eukaryota</taxon>
        <taxon>Viridiplantae</taxon>
        <taxon>Streptophyta</taxon>
        <taxon>Embryophyta</taxon>
        <taxon>Tracheophyta</taxon>
        <taxon>Spermatophyta</taxon>
        <taxon>Magnoliopsida</taxon>
        <taxon>eudicotyledons</taxon>
        <taxon>Gunneridae</taxon>
        <taxon>Pentapetalae</taxon>
        <taxon>rosids</taxon>
        <taxon>fabids</taxon>
        <taxon>Rosales</taxon>
        <taxon>Cannabaceae</taxon>
        <taxon>Cannabis</taxon>
    </lineage>
</organism>
<evidence type="ECO:0000313" key="8">
    <source>
        <dbReference type="EMBL" id="KAF4360681.1"/>
    </source>
</evidence>
<gene>
    <name evidence="8" type="ORF">G4B88_010676</name>
</gene>
<proteinExistence type="inferred from homology"/>
<dbReference type="GO" id="GO:0005576">
    <property type="term" value="C:extracellular region"/>
    <property type="evidence" value="ECO:0007669"/>
    <property type="project" value="UniProtKB-SubCell"/>
</dbReference>
<dbReference type="PANTHER" id="PTHR45650:SF3">
    <property type="entry name" value="OS01G0748500 PROTEIN"/>
    <property type="match status" value="1"/>
</dbReference>